<reference evidence="1 2" key="1">
    <citation type="journal article" date="2015" name="Genome Announc.">
        <title>Draft Genome of the Euendolithic (true boring) Cyanobacterium Mastigocoleus testarum strain BC008.</title>
        <authorList>
            <person name="Guida B.S."/>
            <person name="Garcia-Pichel F."/>
        </authorList>
    </citation>
    <scope>NUCLEOTIDE SEQUENCE [LARGE SCALE GENOMIC DNA]</scope>
    <source>
        <strain evidence="1 2">BC008</strain>
    </source>
</reference>
<dbReference type="OrthoDB" id="569771at2"/>
<sequence length="64" mass="7419">MSADEYDTPWKEAIESYFQECIEFFFPIAAAGINWKQGYTLVTASSSRCKIWTKVCRQTSSLFH</sequence>
<gene>
    <name evidence="1" type="ORF">BC008_09815</name>
</gene>
<comment type="caution">
    <text evidence="1">The sequence shown here is derived from an EMBL/GenBank/DDBJ whole genome shotgun (WGS) entry which is preliminary data.</text>
</comment>
<evidence type="ECO:0000313" key="2">
    <source>
        <dbReference type="Proteomes" id="UP000053372"/>
    </source>
</evidence>
<dbReference type="Proteomes" id="UP000053372">
    <property type="component" value="Unassembled WGS sequence"/>
</dbReference>
<evidence type="ECO:0000313" key="1">
    <source>
        <dbReference type="EMBL" id="KST62454.1"/>
    </source>
</evidence>
<accession>A0A0V7ZDX2</accession>
<protein>
    <submittedName>
        <fullName evidence="1">Uncharacterized protein</fullName>
    </submittedName>
</protein>
<keyword evidence="2" id="KW-1185">Reference proteome</keyword>
<name>A0A0V7ZDX2_9CYAN</name>
<dbReference type="AlphaFoldDB" id="A0A0V7ZDX2"/>
<dbReference type="RefSeq" id="WP_058184707.1">
    <property type="nucleotide sequence ID" value="NZ_LMTZ01000156.1"/>
</dbReference>
<organism evidence="1 2">
    <name type="scientific">Mastigocoleus testarum BC008</name>
    <dbReference type="NCBI Taxonomy" id="371196"/>
    <lineage>
        <taxon>Bacteria</taxon>
        <taxon>Bacillati</taxon>
        <taxon>Cyanobacteriota</taxon>
        <taxon>Cyanophyceae</taxon>
        <taxon>Nostocales</taxon>
        <taxon>Hapalosiphonaceae</taxon>
        <taxon>Mastigocoleus</taxon>
    </lineage>
</organism>
<dbReference type="EMBL" id="LMTZ01000156">
    <property type="protein sequence ID" value="KST62454.1"/>
    <property type="molecule type" value="Genomic_DNA"/>
</dbReference>
<proteinExistence type="predicted"/>